<dbReference type="AlphaFoldDB" id="A0A9X1IQ52"/>
<evidence type="ECO:0000259" key="1">
    <source>
        <dbReference type="Pfam" id="PF13577"/>
    </source>
</evidence>
<keyword evidence="3" id="KW-1185">Reference proteome</keyword>
<protein>
    <submittedName>
        <fullName evidence="2">Nuclear transport factor 2 family protein</fullName>
    </submittedName>
</protein>
<dbReference type="Pfam" id="PF13577">
    <property type="entry name" value="SnoaL_4"/>
    <property type="match status" value="1"/>
</dbReference>
<organism evidence="2 3">
    <name type="scientific">Sphingobium nicotianae</name>
    <dbReference type="NCBI Taxonomy" id="2782607"/>
    <lineage>
        <taxon>Bacteria</taxon>
        <taxon>Pseudomonadati</taxon>
        <taxon>Pseudomonadota</taxon>
        <taxon>Alphaproteobacteria</taxon>
        <taxon>Sphingomonadales</taxon>
        <taxon>Sphingomonadaceae</taxon>
        <taxon>Sphingobium</taxon>
    </lineage>
</organism>
<dbReference type="RefSeq" id="WP_214622174.1">
    <property type="nucleotide sequence ID" value="NZ_JAHGAW010000003.1"/>
</dbReference>
<dbReference type="CDD" id="cd00531">
    <property type="entry name" value="NTF2_like"/>
    <property type="match status" value="1"/>
</dbReference>
<comment type="caution">
    <text evidence="2">The sequence shown here is derived from an EMBL/GenBank/DDBJ whole genome shotgun (WGS) entry which is preliminary data.</text>
</comment>
<sequence length="146" mass="16157">MTHATEMADRVAIHELLIEYGAALDRRDFDGFGKLFGKDGIYEAGPSTTRGAEAGPLMRNIFATGPNATNTPNFHLFFNEVVTFDGPDRARARSTCVFMTPDKETKRPTVAVSAHYDDELVREDGRWVFARRTLKPITNGPPAPLS</sequence>
<accession>A0A9X1IQ52</accession>
<dbReference type="Proteomes" id="UP001138757">
    <property type="component" value="Unassembled WGS sequence"/>
</dbReference>
<dbReference type="InterPro" id="IPR037401">
    <property type="entry name" value="SnoaL-like"/>
</dbReference>
<name>A0A9X1IQ52_9SPHN</name>
<dbReference type="SUPFAM" id="SSF54427">
    <property type="entry name" value="NTF2-like"/>
    <property type="match status" value="1"/>
</dbReference>
<evidence type="ECO:0000313" key="3">
    <source>
        <dbReference type="Proteomes" id="UP001138757"/>
    </source>
</evidence>
<dbReference type="EMBL" id="JAHGAW010000003">
    <property type="protein sequence ID" value="MBT2186434.1"/>
    <property type="molecule type" value="Genomic_DNA"/>
</dbReference>
<reference evidence="2" key="1">
    <citation type="submission" date="2021-05" db="EMBL/GenBank/DDBJ databases">
        <title>Genome of Sphingobium sp. strain.</title>
        <authorList>
            <person name="Fan R."/>
        </authorList>
    </citation>
    <scope>NUCLEOTIDE SEQUENCE</scope>
    <source>
        <strain evidence="2">H33</strain>
    </source>
</reference>
<proteinExistence type="predicted"/>
<evidence type="ECO:0000313" key="2">
    <source>
        <dbReference type="EMBL" id="MBT2186434.1"/>
    </source>
</evidence>
<dbReference type="Gene3D" id="3.10.450.50">
    <property type="match status" value="1"/>
</dbReference>
<dbReference type="InterPro" id="IPR032710">
    <property type="entry name" value="NTF2-like_dom_sf"/>
</dbReference>
<gene>
    <name evidence="2" type="ORF">KK488_05680</name>
</gene>
<feature type="domain" description="SnoaL-like" evidence="1">
    <location>
        <begin position="6"/>
        <end position="133"/>
    </location>
</feature>